<feature type="transmembrane region" description="Helical" evidence="6">
    <location>
        <begin position="12"/>
        <end position="29"/>
    </location>
</feature>
<reference evidence="8 9" key="1">
    <citation type="journal article" date="2010" name="Stand. Genomic Sci.">
        <title>Complete genome sequence of Vulcanisaeta distributa type strain (IC-017).</title>
        <authorList>
            <person name="Mavromatis K."/>
            <person name="Sikorski J."/>
            <person name="Pabst E."/>
            <person name="Teshima H."/>
            <person name="Lapidus A."/>
            <person name="Lucas S."/>
            <person name="Nolan M."/>
            <person name="Glavina Del Rio T."/>
            <person name="Cheng J.F."/>
            <person name="Bruce D."/>
            <person name="Goodwin L."/>
            <person name="Pitluck S."/>
            <person name="Liolios K."/>
            <person name="Ivanova N."/>
            <person name="Mikhailova N."/>
            <person name="Pati A."/>
            <person name="Chen A."/>
            <person name="Palaniappan K."/>
            <person name="Land M."/>
            <person name="Hauser L."/>
            <person name="Chang Y.J."/>
            <person name="Jeffries C.D."/>
            <person name="Rohde M."/>
            <person name="Spring S."/>
            <person name="Goker M."/>
            <person name="Wirth R."/>
            <person name="Woyke T."/>
            <person name="Bristow J."/>
            <person name="Eisen J.A."/>
            <person name="Markowitz V."/>
            <person name="Hugenholtz P."/>
            <person name="Klenk H.P."/>
            <person name="Kyrpides N.C."/>
        </authorList>
    </citation>
    <scope>NUCLEOTIDE SEQUENCE [LARGE SCALE GENOMIC DNA]</scope>
    <source>
        <strain evidence="9">DSM 14429 / JCM 11212 / NBRC 100878 / IC-017</strain>
    </source>
</reference>
<sequence length="496" mass="54870">MSLPVHSDPILITSLALPFIASIIAGIIGRRYSRAAMVLTSVSFIPLFIYASYLLALGAFYLVPLGSPLPRPIGTMYLISDGLSNAFGLAIALVGITLEIASYPYMKHRFHVLELPEQFDVYYLLFTLCAASMELLIYAYNLLLIYIALEISLITPVILIYYYGYDTQGKTRRWIALLYFVYGMLASTLFLIGAVMVALENNTMDLAAVKNISLIAWALMFIGLLIKLPSFGPHVWIPWVHGSHPTPVAALISGLVGLMAYVLARLYLISPYFINEFRLPILIYAIIGGIIISLGVIRHQYHYKWLLAYSTAANSTYLLIGLTLGSYGILGLTMHYISHLFGKTVLFMTAASIIVYYEEFDIRRMGGLQTYMPSVGAAAVLGWMALSGVLTLSLLAEFYLFLGLVNVVLPSYGLWVFIGLAVGLAVVFILTGYYGFWTLKQVFYGQPRGNYHKVNVDPKLVVPLYMLGLAAIILLFPPASTYLVHSILMGISTIMG</sequence>
<evidence type="ECO:0000256" key="6">
    <source>
        <dbReference type="SAM" id="Phobius"/>
    </source>
</evidence>
<keyword evidence="3 6" id="KW-0812">Transmembrane</keyword>
<feature type="transmembrane region" description="Helical" evidence="6">
    <location>
        <begin position="414"/>
        <end position="439"/>
    </location>
</feature>
<keyword evidence="4 6" id="KW-1133">Transmembrane helix</keyword>
<keyword evidence="5 6" id="KW-0472">Membrane</keyword>
<dbReference type="RefSeq" id="WP_013336082.1">
    <property type="nucleotide sequence ID" value="NC_014537.1"/>
</dbReference>
<keyword evidence="8" id="KW-0560">Oxidoreductase</keyword>
<feature type="transmembrane region" description="Helical" evidence="6">
    <location>
        <begin position="36"/>
        <end position="63"/>
    </location>
</feature>
<feature type="transmembrane region" description="Helical" evidence="6">
    <location>
        <begin position="306"/>
        <end position="330"/>
    </location>
</feature>
<feature type="transmembrane region" description="Helical" evidence="6">
    <location>
        <begin position="378"/>
        <end position="402"/>
    </location>
</feature>
<keyword evidence="2" id="KW-1003">Cell membrane</keyword>
<dbReference type="AlphaFoldDB" id="E1QPR1"/>
<evidence type="ECO:0000256" key="3">
    <source>
        <dbReference type="ARBA" id="ARBA00022692"/>
    </source>
</evidence>
<dbReference type="PANTHER" id="PTHR42703">
    <property type="entry name" value="NADH DEHYDROGENASE"/>
    <property type="match status" value="1"/>
</dbReference>
<feature type="transmembrane region" description="Helical" evidence="6">
    <location>
        <begin position="211"/>
        <end position="228"/>
    </location>
</feature>
<evidence type="ECO:0000256" key="5">
    <source>
        <dbReference type="ARBA" id="ARBA00023136"/>
    </source>
</evidence>
<name>E1QPR1_VULDI</name>
<dbReference type="GO" id="GO:0005886">
    <property type="term" value="C:plasma membrane"/>
    <property type="evidence" value="ECO:0007669"/>
    <property type="project" value="UniProtKB-SubCell"/>
</dbReference>
<evidence type="ECO:0000313" key="9">
    <source>
        <dbReference type="Proteomes" id="UP000006681"/>
    </source>
</evidence>
<evidence type="ECO:0000313" key="8">
    <source>
        <dbReference type="EMBL" id="ADN50357.1"/>
    </source>
</evidence>
<dbReference type="Proteomes" id="UP000006681">
    <property type="component" value="Chromosome"/>
</dbReference>
<evidence type="ECO:0000259" key="7">
    <source>
        <dbReference type="Pfam" id="PF00361"/>
    </source>
</evidence>
<dbReference type="PANTHER" id="PTHR42703:SF1">
    <property type="entry name" value="NA(+)_H(+) ANTIPORTER SUBUNIT D1"/>
    <property type="match status" value="1"/>
</dbReference>
<dbReference type="GeneID" id="9751896"/>
<feature type="transmembrane region" description="Helical" evidence="6">
    <location>
        <begin position="336"/>
        <end position="357"/>
    </location>
</feature>
<dbReference type="Pfam" id="PF00361">
    <property type="entry name" value="Proton_antipo_M"/>
    <property type="match status" value="1"/>
</dbReference>
<feature type="domain" description="NADH:quinone oxidoreductase/Mrp antiporter transmembrane" evidence="7">
    <location>
        <begin position="139"/>
        <end position="409"/>
    </location>
</feature>
<keyword evidence="9" id="KW-1185">Reference proteome</keyword>
<organism evidence="8 9">
    <name type="scientific">Vulcanisaeta distributa (strain DSM 14429 / JCM 11212 / NBRC 100878 / IC-017)</name>
    <dbReference type="NCBI Taxonomy" id="572478"/>
    <lineage>
        <taxon>Archaea</taxon>
        <taxon>Thermoproteota</taxon>
        <taxon>Thermoprotei</taxon>
        <taxon>Thermoproteales</taxon>
        <taxon>Thermoproteaceae</taxon>
        <taxon>Vulcanisaeta</taxon>
    </lineage>
</organism>
<accession>E1QPR1</accession>
<feature type="transmembrane region" description="Helical" evidence="6">
    <location>
        <begin position="83"/>
        <end position="101"/>
    </location>
</feature>
<gene>
    <name evidence="8" type="ordered locus">Vdis_0967</name>
</gene>
<dbReference type="KEGG" id="vdi:Vdis_0967"/>
<dbReference type="eggNOG" id="arCOG01537">
    <property type="taxonomic scope" value="Archaea"/>
</dbReference>
<protein>
    <submittedName>
        <fullName evidence="8">NADH dehydrogenase (Quinone)</fullName>
        <ecNumber evidence="8">1.6.99.5</ecNumber>
    </submittedName>
</protein>
<dbReference type="HOGENOM" id="CLU_007100_4_2_2"/>
<dbReference type="OrthoDB" id="19089at2157"/>
<feature type="transmembrane region" description="Helical" evidence="6">
    <location>
        <begin position="460"/>
        <end position="479"/>
    </location>
</feature>
<dbReference type="InterPro" id="IPR050586">
    <property type="entry name" value="CPA3_Na-H_Antiporter_D"/>
</dbReference>
<evidence type="ECO:0000256" key="1">
    <source>
        <dbReference type="ARBA" id="ARBA00004651"/>
    </source>
</evidence>
<feature type="transmembrane region" description="Helical" evidence="6">
    <location>
        <begin position="145"/>
        <end position="164"/>
    </location>
</feature>
<reference evidence="9" key="2">
    <citation type="journal article" date="2010" name="Stand. Genomic Sci.">
        <title>Complete genome sequence of Vulcanisaeta distributa type strain (IC-017T).</title>
        <authorList>
            <person name="Mavromatis K."/>
            <person name="Sikorski J."/>
            <person name="Pabst E."/>
            <person name="Teshima H."/>
            <person name="Lapidus A."/>
            <person name="Lucas S."/>
            <person name="Nolan M."/>
            <person name="Glavina Del Rio T."/>
            <person name="Cheng J."/>
            <person name="Bruce D."/>
            <person name="Goodwin L."/>
            <person name="Pitluck S."/>
            <person name="Liolios K."/>
            <person name="Ivanova N."/>
            <person name="Mikhailova N."/>
            <person name="Pati A."/>
            <person name="Chen A."/>
            <person name="Palaniappan K."/>
            <person name="Land M."/>
            <person name="Hauser L."/>
            <person name="Chang Y."/>
            <person name="Jeffries C."/>
            <person name="Rohde M."/>
            <person name="Spring S."/>
            <person name="Goker M."/>
            <person name="Wirth R."/>
            <person name="Woyke T."/>
            <person name="Bristow J."/>
            <person name="Eisen J."/>
            <person name="Markowitz V."/>
            <person name="Hugenholtz P."/>
            <person name="Klenk H."/>
            <person name="Kyrpides N."/>
        </authorList>
    </citation>
    <scope>NUCLEOTIDE SEQUENCE [LARGE SCALE GENOMIC DNA]</scope>
    <source>
        <strain evidence="9">DSM 14429 / JCM 11212 / NBRC 100878 / IC-017</strain>
    </source>
</reference>
<feature type="transmembrane region" description="Helical" evidence="6">
    <location>
        <begin position="121"/>
        <end position="139"/>
    </location>
</feature>
<dbReference type="EMBL" id="CP002100">
    <property type="protein sequence ID" value="ADN50357.1"/>
    <property type="molecule type" value="Genomic_DNA"/>
</dbReference>
<evidence type="ECO:0000256" key="4">
    <source>
        <dbReference type="ARBA" id="ARBA00022989"/>
    </source>
</evidence>
<dbReference type="GO" id="GO:0016491">
    <property type="term" value="F:oxidoreductase activity"/>
    <property type="evidence" value="ECO:0007669"/>
    <property type="project" value="UniProtKB-KW"/>
</dbReference>
<feature type="transmembrane region" description="Helical" evidence="6">
    <location>
        <begin position="281"/>
        <end position="299"/>
    </location>
</feature>
<feature type="transmembrane region" description="Helical" evidence="6">
    <location>
        <begin position="176"/>
        <end position="199"/>
    </location>
</feature>
<comment type="subcellular location">
    <subcellularLocation>
        <location evidence="1">Cell membrane</location>
        <topology evidence="1">Multi-pass membrane protein</topology>
    </subcellularLocation>
</comment>
<proteinExistence type="predicted"/>
<dbReference type="InterPro" id="IPR001750">
    <property type="entry name" value="ND/Mrp_TM"/>
</dbReference>
<dbReference type="EC" id="1.6.99.5" evidence="8"/>
<feature type="transmembrane region" description="Helical" evidence="6">
    <location>
        <begin position="248"/>
        <end position="269"/>
    </location>
</feature>
<evidence type="ECO:0000256" key="2">
    <source>
        <dbReference type="ARBA" id="ARBA00022475"/>
    </source>
</evidence>
<dbReference type="STRING" id="572478.Vdis_0967"/>